<protein>
    <submittedName>
        <fullName evidence="3">Uncharacterized protein</fullName>
    </submittedName>
</protein>
<dbReference type="Pfam" id="PF06772">
    <property type="entry name" value="LtrA"/>
    <property type="match status" value="1"/>
</dbReference>
<dbReference type="RefSeq" id="XP_025361062.1">
    <property type="nucleotide sequence ID" value="XM_025506503.1"/>
</dbReference>
<feature type="transmembrane region" description="Helical" evidence="2">
    <location>
        <begin position="571"/>
        <end position="593"/>
    </location>
</feature>
<evidence type="ECO:0000256" key="2">
    <source>
        <dbReference type="SAM" id="Phobius"/>
    </source>
</evidence>
<dbReference type="GeneID" id="37028326"/>
<evidence type="ECO:0000256" key="1">
    <source>
        <dbReference type="SAM" id="MobiDB-lite"/>
    </source>
</evidence>
<evidence type="ECO:0000313" key="3">
    <source>
        <dbReference type="EMBL" id="PWN26450.1"/>
    </source>
</evidence>
<feature type="transmembrane region" description="Helical" evidence="2">
    <location>
        <begin position="315"/>
        <end position="333"/>
    </location>
</feature>
<gene>
    <name evidence="3" type="ORF">BDZ90DRAFT_233091</name>
</gene>
<accession>A0A316UMJ3</accession>
<dbReference type="EMBL" id="KZ819671">
    <property type="protein sequence ID" value="PWN26450.1"/>
    <property type="molecule type" value="Genomic_DNA"/>
</dbReference>
<keyword evidence="2" id="KW-0472">Membrane</keyword>
<feature type="transmembrane region" description="Helical" evidence="2">
    <location>
        <begin position="167"/>
        <end position="191"/>
    </location>
</feature>
<dbReference type="STRING" id="1569628.A0A316UMJ3"/>
<keyword evidence="2" id="KW-1133">Transmembrane helix</keyword>
<dbReference type="Proteomes" id="UP000245884">
    <property type="component" value="Unassembled WGS sequence"/>
</dbReference>
<feature type="transmembrane region" description="Helical" evidence="2">
    <location>
        <begin position="233"/>
        <end position="253"/>
    </location>
</feature>
<feature type="transmembrane region" description="Helical" evidence="2">
    <location>
        <begin position="543"/>
        <end position="565"/>
    </location>
</feature>
<feature type="transmembrane region" description="Helical" evidence="2">
    <location>
        <begin position="139"/>
        <end position="155"/>
    </location>
</feature>
<proteinExistence type="predicted"/>
<dbReference type="AlphaFoldDB" id="A0A316UMJ3"/>
<organism evidence="3 4">
    <name type="scientific">Jaminaea rosea</name>
    <dbReference type="NCBI Taxonomy" id="1569628"/>
    <lineage>
        <taxon>Eukaryota</taxon>
        <taxon>Fungi</taxon>
        <taxon>Dikarya</taxon>
        <taxon>Basidiomycota</taxon>
        <taxon>Ustilaginomycotina</taxon>
        <taxon>Exobasidiomycetes</taxon>
        <taxon>Microstromatales</taxon>
        <taxon>Microstromatales incertae sedis</taxon>
        <taxon>Jaminaea</taxon>
    </lineage>
</organism>
<feature type="transmembrane region" description="Helical" evidence="2">
    <location>
        <begin position="345"/>
        <end position="368"/>
    </location>
</feature>
<feature type="region of interest" description="Disordered" evidence="1">
    <location>
        <begin position="45"/>
        <end position="65"/>
    </location>
</feature>
<reference evidence="3 4" key="1">
    <citation type="journal article" date="2018" name="Mol. Biol. Evol.">
        <title>Broad Genomic Sampling Reveals a Smut Pathogenic Ancestry of the Fungal Clade Ustilaginomycotina.</title>
        <authorList>
            <person name="Kijpornyongpan T."/>
            <person name="Mondo S.J."/>
            <person name="Barry K."/>
            <person name="Sandor L."/>
            <person name="Lee J."/>
            <person name="Lipzen A."/>
            <person name="Pangilinan J."/>
            <person name="LaButti K."/>
            <person name="Hainaut M."/>
            <person name="Henrissat B."/>
            <person name="Grigoriev I.V."/>
            <person name="Spatafora J.W."/>
            <person name="Aime M.C."/>
        </authorList>
    </citation>
    <scope>NUCLEOTIDE SEQUENCE [LARGE SCALE GENOMIC DNA]</scope>
    <source>
        <strain evidence="3 4">MCA 5214</strain>
    </source>
</reference>
<keyword evidence="4" id="KW-1185">Reference proteome</keyword>
<feature type="compositionally biased region" description="Polar residues" evidence="1">
    <location>
        <begin position="52"/>
        <end position="65"/>
    </location>
</feature>
<name>A0A316UMJ3_9BASI</name>
<sequence>MSMLAAEGSTSLGKEASHGFLDVHKRPESTTDAIMLLNRVDRQDGKEEAWDTRSTSPPRVSIDSTPRPATSFQLPTFEDLLFDLLFAAVLNVYSASMSFDRARQIAAFAAFFAILWWAWFTQTLFDVRYRQRTGRLRSVAQGVLRFVLLCVWLGFTTVPSEFTRSGFATATLLYALTRVCLILDFALVWSLDPSLRCDPQMRLGTCVIVAASTISAIMWGVSRLFDDNFGVVWQQGVMWGLAILLEVVAQSYTELTLRFGPLGDTILAERMATFGLIILGEGFNSLGDVLNGFSIGAHQWGGDGSPAGGWARGSILQTLSSVITLLMQFYAYFSDASRELDLPPLAGLSWSYMHLILHLASLVTVVGLKKVVGFLNAMRAIEELFDNPRKWLPDYPPWNELDYYDLYAIIDGRNETMPAHGSARAHEVVLSMFTIIEETLGSQIPSAGQAAGLRSAAKEMASISLDPPLRLVLSKWDGLSQAISQQNSSSLNSWIEQNLLQTKFLYGACAIFLAADAIVKILRGLRTRATDSPRPRRRDKLGWIFRLGFAVVLPAIQAVFIAYGGPPSDQALTGTLAILASVLLAEFIVSLVVREYCRRKSSDL</sequence>
<evidence type="ECO:0000313" key="4">
    <source>
        <dbReference type="Proteomes" id="UP000245884"/>
    </source>
</evidence>
<feature type="transmembrane region" description="Helical" evidence="2">
    <location>
        <begin position="105"/>
        <end position="127"/>
    </location>
</feature>
<dbReference type="InterPro" id="IPR010640">
    <property type="entry name" value="Low_temperature_requirement_A"/>
</dbReference>
<dbReference type="OrthoDB" id="191995at2759"/>
<dbReference type="PANTHER" id="PTHR42101">
    <property type="entry name" value="CHROMOSOME 16, WHOLE GENOME SHOTGUN SEQUENCE"/>
    <property type="match status" value="1"/>
</dbReference>
<dbReference type="PANTHER" id="PTHR42101:SF1">
    <property type="entry name" value="LOW TEMPERATURE REQUIREMENT A"/>
    <property type="match status" value="1"/>
</dbReference>
<keyword evidence="2" id="KW-0812">Transmembrane</keyword>
<feature type="transmembrane region" description="Helical" evidence="2">
    <location>
        <begin position="203"/>
        <end position="221"/>
    </location>
</feature>